<dbReference type="Gene3D" id="3.30.430.20">
    <property type="entry name" value="Gnk2 domain, C-X8-C-X2-C motif"/>
    <property type="match status" value="1"/>
</dbReference>
<dbReference type="PROSITE" id="PS51473">
    <property type="entry name" value="GNK2"/>
    <property type="match status" value="1"/>
</dbReference>
<dbReference type="CDD" id="cd22270">
    <property type="entry name" value="DPBB_kiwellin-like"/>
    <property type="match status" value="1"/>
</dbReference>
<sequence>MSRPRLATLLVFVAVVPGAAVVAASSKSGRHHHPPLLDCGPAPILSKNDDTAFRANLASALADLPSVVAVAPDAFAILNVGTSSGPGSASARGVCFSAANVSSSPALARACEACLSAAARDVTGGCRAGVWRAGCFLSYAESSVSSAAGEKQFQGWFYYVGPSTNVSGGACLTDGAVDCDQCLRDSERAAAAIGWLQRIRGEEVIVVGYSCFLRARISTLPKGPDVIRALVAVVLAHSYQLPVNCDACWLRQFEAAERAGAAETEPLDDAALVGKVRSTSPAAWPSRQTAHAPSVTAAASSRQCLILLLPCAPRQATPLPVTFVMVSRHWTRLVSPEEAPAWAQGTGLPVRLLAPPDLPAERRHSQGTPGKWNTENGSECCKDGQSYTTYDCSPPVTGSTRATLTLNSFAEGGDGGGASACPPYKFYDDSKKVVALSTGWYANGSRCHKHILIRAVANGNIVRTRVVDECDSTKGCDEQHNFEPPCHKNIVDGSPAVWDALGLNKDDGQAQITWSEA</sequence>
<comment type="subcellular location">
    <subcellularLocation>
        <location evidence="1">Secreted</location>
    </subcellularLocation>
</comment>
<gene>
    <name evidence="8" type="primary">gb07031</name>
    <name evidence="8" type="ORF">PR202_gb07031</name>
</gene>
<evidence type="ECO:0000256" key="5">
    <source>
        <dbReference type="ARBA" id="ARBA00022737"/>
    </source>
</evidence>
<dbReference type="Pfam" id="PF24300">
    <property type="entry name" value="KWL1"/>
    <property type="match status" value="1"/>
</dbReference>
<feature type="signal peptide" evidence="6">
    <location>
        <begin position="1"/>
        <end position="24"/>
    </location>
</feature>
<dbReference type="InterPro" id="IPR039271">
    <property type="entry name" value="Kiwellin-like"/>
</dbReference>
<evidence type="ECO:0000256" key="4">
    <source>
        <dbReference type="ARBA" id="ARBA00022729"/>
    </source>
</evidence>
<evidence type="ECO:0000256" key="6">
    <source>
        <dbReference type="SAM" id="SignalP"/>
    </source>
</evidence>
<dbReference type="InterPro" id="IPR038408">
    <property type="entry name" value="GNK2_sf"/>
</dbReference>
<dbReference type="InterPro" id="IPR036908">
    <property type="entry name" value="RlpA-like_sf"/>
</dbReference>
<dbReference type="PANTHER" id="PTHR33191:SF27">
    <property type="entry name" value="RIPENING-RELATED PROTEIN 3"/>
    <property type="match status" value="1"/>
</dbReference>
<dbReference type="PANTHER" id="PTHR33191">
    <property type="entry name" value="RIPENING-RELATED PROTEIN 2-RELATED"/>
    <property type="match status" value="1"/>
</dbReference>
<keyword evidence="9" id="KW-1185">Reference proteome</keyword>
<keyword evidence="3" id="KW-0964">Secreted</keyword>
<dbReference type="Gene3D" id="2.40.40.10">
    <property type="entry name" value="RlpA-like domain"/>
    <property type="match status" value="1"/>
</dbReference>
<protein>
    <recommendedName>
        <fullName evidence="7">Gnk2-homologous domain-containing protein</fullName>
    </recommendedName>
</protein>
<dbReference type="GO" id="GO:0005576">
    <property type="term" value="C:extracellular region"/>
    <property type="evidence" value="ECO:0007669"/>
    <property type="project" value="UniProtKB-SubCell"/>
</dbReference>
<reference evidence="8" key="1">
    <citation type="journal article" date="2018" name="DNA Res.">
        <title>Multiple hybrid de novo genome assembly of finger millet, an orphan allotetraploid crop.</title>
        <authorList>
            <person name="Hatakeyama M."/>
            <person name="Aluri S."/>
            <person name="Balachadran M.T."/>
            <person name="Sivarajan S.R."/>
            <person name="Patrignani A."/>
            <person name="Gruter S."/>
            <person name="Poveda L."/>
            <person name="Shimizu-Inatsugi R."/>
            <person name="Baeten J."/>
            <person name="Francoijs K.J."/>
            <person name="Nataraja K.N."/>
            <person name="Reddy Y.A.N."/>
            <person name="Phadnis S."/>
            <person name="Ravikumar R.L."/>
            <person name="Schlapbach R."/>
            <person name="Sreeman S.M."/>
            <person name="Shimizu K.K."/>
        </authorList>
    </citation>
    <scope>NUCLEOTIDE SEQUENCE</scope>
</reference>
<evidence type="ECO:0000256" key="2">
    <source>
        <dbReference type="ARBA" id="ARBA00005592"/>
    </source>
</evidence>
<comment type="similarity">
    <text evidence="2">Belongs to the kiwellin family.</text>
</comment>
<accession>A0AAV5EB81</accession>
<dbReference type="Proteomes" id="UP001054889">
    <property type="component" value="Unassembled WGS sequence"/>
</dbReference>
<comment type="caution">
    <text evidence="8">The sequence shown here is derived from an EMBL/GenBank/DDBJ whole genome shotgun (WGS) entry which is preliminary data.</text>
</comment>
<evidence type="ECO:0000256" key="1">
    <source>
        <dbReference type="ARBA" id="ARBA00004613"/>
    </source>
</evidence>
<dbReference type="EMBL" id="BQKI01000074">
    <property type="protein sequence ID" value="GJN19725.1"/>
    <property type="molecule type" value="Genomic_DNA"/>
</dbReference>
<name>A0AAV5EB81_ELECO</name>
<dbReference type="AlphaFoldDB" id="A0AAV5EB81"/>
<evidence type="ECO:0000259" key="7">
    <source>
        <dbReference type="PROSITE" id="PS51473"/>
    </source>
</evidence>
<organism evidence="8 9">
    <name type="scientific">Eleusine coracana subsp. coracana</name>
    <dbReference type="NCBI Taxonomy" id="191504"/>
    <lineage>
        <taxon>Eukaryota</taxon>
        <taxon>Viridiplantae</taxon>
        <taxon>Streptophyta</taxon>
        <taxon>Embryophyta</taxon>
        <taxon>Tracheophyta</taxon>
        <taxon>Spermatophyta</taxon>
        <taxon>Magnoliopsida</taxon>
        <taxon>Liliopsida</taxon>
        <taxon>Poales</taxon>
        <taxon>Poaceae</taxon>
        <taxon>PACMAD clade</taxon>
        <taxon>Chloridoideae</taxon>
        <taxon>Cynodonteae</taxon>
        <taxon>Eleusininae</taxon>
        <taxon>Eleusine</taxon>
    </lineage>
</organism>
<evidence type="ECO:0000313" key="9">
    <source>
        <dbReference type="Proteomes" id="UP001054889"/>
    </source>
</evidence>
<feature type="chain" id="PRO_5043338316" description="Gnk2-homologous domain-containing protein" evidence="6">
    <location>
        <begin position="25"/>
        <end position="517"/>
    </location>
</feature>
<reference evidence="8" key="2">
    <citation type="submission" date="2021-12" db="EMBL/GenBank/DDBJ databases">
        <title>Resequencing data analysis of finger millet.</title>
        <authorList>
            <person name="Hatakeyama M."/>
            <person name="Aluri S."/>
            <person name="Balachadran M.T."/>
            <person name="Sivarajan S.R."/>
            <person name="Poveda L."/>
            <person name="Shimizu-Inatsugi R."/>
            <person name="Schlapbach R."/>
            <person name="Sreeman S.M."/>
            <person name="Shimizu K.K."/>
        </authorList>
    </citation>
    <scope>NUCLEOTIDE SEQUENCE</scope>
</reference>
<dbReference type="InterPro" id="IPR002902">
    <property type="entry name" value="GNK2"/>
</dbReference>
<evidence type="ECO:0000256" key="3">
    <source>
        <dbReference type="ARBA" id="ARBA00022525"/>
    </source>
</evidence>
<feature type="domain" description="Gnk2-homologous" evidence="7">
    <location>
        <begin position="33"/>
        <end position="144"/>
    </location>
</feature>
<evidence type="ECO:0000313" key="8">
    <source>
        <dbReference type="EMBL" id="GJN19725.1"/>
    </source>
</evidence>
<proteinExistence type="inferred from homology"/>
<keyword evidence="5" id="KW-0677">Repeat</keyword>
<dbReference type="SUPFAM" id="SSF50685">
    <property type="entry name" value="Barwin-like endoglucanases"/>
    <property type="match status" value="1"/>
</dbReference>
<keyword evidence="4 6" id="KW-0732">Signal</keyword>